<reference evidence="4" key="1">
    <citation type="submission" date="2017-02" db="UniProtKB">
        <authorList>
            <consortium name="WormBaseParasite"/>
        </authorList>
    </citation>
    <scope>IDENTIFICATION</scope>
</reference>
<accession>A0A0M3JQQ4</accession>
<evidence type="ECO:0000313" key="2">
    <source>
        <dbReference type="EMBL" id="VDK41646.1"/>
    </source>
</evidence>
<dbReference type="AlphaFoldDB" id="A0A0M3JQQ4"/>
<sequence length="92" mass="10274">MGLQGKHGPISDHWSSELKRLIESLLDLNENKRPLLKELLTCPLILPVCMSIHLDLGQLPCAPSRKGRRAIGMSNSKVLRTQPVRAKQQAQL</sequence>
<evidence type="ECO:0000313" key="3">
    <source>
        <dbReference type="Proteomes" id="UP000267096"/>
    </source>
</evidence>
<dbReference type="EMBL" id="UYRR01030918">
    <property type="protein sequence ID" value="VDK41646.1"/>
    <property type="molecule type" value="Genomic_DNA"/>
</dbReference>
<name>A0A0M3JQQ4_ANISI</name>
<reference evidence="2 3" key="2">
    <citation type="submission" date="2018-11" db="EMBL/GenBank/DDBJ databases">
        <authorList>
            <consortium name="Pathogen Informatics"/>
        </authorList>
    </citation>
    <scope>NUCLEOTIDE SEQUENCE [LARGE SCALE GENOMIC DNA]</scope>
</reference>
<proteinExistence type="predicted"/>
<dbReference type="InterPro" id="IPR011009">
    <property type="entry name" value="Kinase-like_dom_sf"/>
</dbReference>
<gene>
    <name evidence="2" type="ORF">ASIM_LOCUS9738</name>
</gene>
<dbReference type="Proteomes" id="UP000267096">
    <property type="component" value="Unassembled WGS sequence"/>
</dbReference>
<keyword evidence="3" id="KW-1185">Reference proteome</keyword>
<evidence type="ECO:0000313" key="4">
    <source>
        <dbReference type="WBParaSite" id="ASIM_0001000501-mRNA-1"/>
    </source>
</evidence>
<evidence type="ECO:0000256" key="1">
    <source>
        <dbReference type="SAM" id="MobiDB-lite"/>
    </source>
</evidence>
<feature type="region of interest" description="Disordered" evidence="1">
    <location>
        <begin position="67"/>
        <end position="92"/>
    </location>
</feature>
<organism evidence="4">
    <name type="scientific">Anisakis simplex</name>
    <name type="common">Herring worm</name>
    <dbReference type="NCBI Taxonomy" id="6269"/>
    <lineage>
        <taxon>Eukaryota</taxon>
        <taxon>Metazoa</taxon>
        <taxon>Ecdysozoa</taxon>
        <taxon>Nematoda</taxon>
        <taxon>Chromadorea</taxon>
        <taxon>Rhabditida</taxon>
        <taxon>Spirurina</taxon>
        <taxon>Ascaridomorpha</taxon>
        <taxon>Ascaridoidea</taxon>
        <taxon>Anisakidae</taxon>
        <taxon>Anisakis</taxon>
        <taxon>Anisakis simplex complex</taxon>
    </lineage>
</organism>
<dbReference type="OrthoDB" id="248923at2759"/>
<dbReference type="SUPFAM" id="SSF56112">
    <property type="entry name" value="Protein kinase-like (PK-like)"/>
    <property type="match status" value="1"/>
</dbReference>
<dbReference type="WBParaSite" id="ASIM_0001000501-mRNA-1">
    <property type="protein sequence ID" value="ASIM_0001000501-mRNA-1"/>
    <property type="gene ID" value="ASIM_0001000501"/>
</dbReference>
<protein>
    <submittedName>
        <fullName evidence="4">Protein kinase domain-containing protein</fullName>
    </submittedName>
</protein>